<evidence type="ECO:0000313" key="7">
    <source>
        <dbReference type="Proteomes" id="UP000700596"/>
    </source>
</evidence>
<gene>
    <name evidence="6" type="ORF">B0J11DRAFT_521451</name>
</gene>
<evidence type="ECO:0000256" key="3">
    <source>
        <dbReference type="ARBA" id="ARBA00022691"/>
    </source>
</evidence>
<dbReference type="AlphaFoldDB" id="A0A9P9E831"/>
<dbReference type="PANTHER" id="PTHR35897:SF1">
    <property type="entry name" value="METHYLTRANSFERASE AUSD"/>
    <property type="match status" value="1"/>
</dbReference>
<feature type="domain" description="Methyltransferase" evidence="5">
    <location>
        <begin position="105"/>
        <end position="203"/>
    </location>
</feature>
<organism evidence="6 7">
    <name type="scientific">Dendryphion nanum</name>
    <dbReference type="NCBI Taxonomy" id="256645"/>
    <lineage>
        <taxon>Eukaryota</taxon>
        <taxon>Fungi</taxon>
        <taxon>Dikarya</taxon>
        <taxon>Ascomycota</taxon>
        <taxon>Pezizomycotina</taxon>
        <taxon>Dothideomycetes</taxon>
        <taxon>Pleosporomycetidae</taxon>
        <taxon>Pleosporales</taxon>
        <taxon>Torulaceae</taxon>
        <taxon>Dendryphion</taxon>
    </lineage>
</organism>
<evidence type="ECO:0000256" key="2">
    <source>
        <dbReference type="ARBA" id="ARBA00022679"/>
    </source>
</evidence>
<comment type="caution">
    <text evidence="6">The sequence shown here is derived from an EMBL/GenBank/DDBJ whole genome shotgun (WGS) entry which is preliminary data.</text>
</comment>
<dbReference type="Pfam" id="PF13649">
    <property type="entry name" value="Methyltransf_25"/>
    <property type="match status" value="1"/>
</dbReference>
<comment type="pathway">
    <text evidence="1">Secondary metabolite biosynthesis.</text>
</comment>
<evidence type="ECO:0000256" key="1">
    <source>
        <dbReference type="ARBA" id="ARBA00005179"/>
    </source>
</evidence>
<dbReference type="PANTHER" id="PTHR35897">
    <property type="entry name" value="METHYLTRANSFERASE AUSD"/>
    <property type="match status" value="1"/>
</dbReference>
<keyword evidence="7" id="KW-1185">Reference proteome</keyword>
<dbReference type="OrthoDB" id="2094832at2759"/>
<name>A0A9P9E831_9PLEO</name>
<dbReference type="InterPro" id="IPR041698">
    <property type="entry name" value="Methyltransf_25"/>
</dbReference>
<evidence type="ECO:0000313" key="6">
    <source>
        <dbReference type="EMBL" id="KAH7132344.1"/>
    </source>
</evidence>
<comment type="similarity">
    <text evidence="4">Belongs to the class I-like SAM-binding methyltransferase superfamily.</text>
</comment>
<proteinExistence type="inferred from homology"/>
<dbReference type="InterPro" id="IPR029063">
    <property type="entry name" value="SAM-dependent_MTases_sf"/>
</dbReference>
<dbReference type="SUPFAM" id="SSF53335">
    <property type="entry name" value="S-adenosyl-L-methionine-dependent methyltransferases"/>
    <property type="match status" value="1"/>
</dbReference>
<reference evidence="6" key="1">
    <citation type="journal article" date="2021" name="Nat. Commun.">
        <title>Genetic determinants of endophytism in the Arabidopsis root mycobiome.</title>
        <authorList>
            <person name="Mesny F."/>
            <person name="Miyauchi S."/>
            <person name="Thiergart T."/>
            <person name="Pickel B."/>
            <person name="Atanasova L."/>
            <person name="Karlsson M."/>
            <person name="Huettel B."/>
            <person name="Barry K.W."/>
            <person name="Haridas S."/>
            <person name="Chen C."/>
            <person name="Bauer D."/>
            <person name="Andreopoulos W."/>
            <person name="Pangilinan J."/>
            <person name="LaButti K."/>
            <person name="Riley R."/>
            <person name="Lipzen A."/>
            <person name="Clum A."/>
            <person name="Drula E."/>
            <person name="Henrissat B."/>
            <person name="Kohler A."/>
            <person name="Grigoriev I.V."/>
            <person name="Martin F.M."/>
            <person name="Hacquard S."/>
        </authorList>
    </citation>
    <scope>NUCLEOTIDE SEQUENCE</scope>
    <source>
        <strain evidence="6">MPI-CAGE-CH-0243</strain>
    </source>
</reference>
<evidence type="ECO:0000259" key="5">
    <source>
        <dbReference type="Pfam" id="PF13649"/>
    </source>
</evidence>
<evidence type="ECO:0000256" key="4">
    <source>
        <dbReference type="ARBA" id="ARBA00038314"/>
    </source>
</evidence>
<dbReference type="Proteomes" id="UP000700596">
    <property type="component" value="Unassembled WGS sequence"/>
</dbReference>
<dbReference type="InterPro" id="IPR051654">
    <property type="entry name" value="Meroterpenoid_MTases"/>
</dbReference>
<protein>
    <recommendedName>
        <fullName evidence="5">Methyltransferase domain-containing protein</fullName>
    </recommendedName>
</protein>
<sequence length="293" mass="33135">MAEVTPSKHPMPSLDEMVKNKNVEDLPWFQKDLGNLKPDARELFEKYSKIPTGDVISHVVELRDKAFKVFPYPCLGQWGFLNLSIRQSSKYNDILERVKAGDKYLDLGCCVGQDIRTLVYDGAPSENTYGSDLEKEFMEVGYDLFLDKQTLKTDFITADVLDPNSELKQLDGIIDIIHIASVLHLFDWDEQLEIAKRIIALLKAKSGSLVVGRQTGNLTAGVMPPKSDTDKRRFLHNADSFVKLWDQAGEETGTKWETEASLANEDVNSKWDAKVQAMLPPGMRHLSFSVRRI</sequence>
<keyword evidence="3" id="KW-0949">S-adenosyl-L-methionine</keyword>
<dbReference type="GO" id="GO:0016740">
    <property type="term" value="F:transferase activity"/>
    <property type="evidence" value="ECO:0007669"/>
    <property type="project" value="UniProtKB-KW"/>
</dbReference>
<dbReference type="EMBL" id="JAGMWT010000003">
    <property type="protein sequence ID" value="KAH7132344.1"/>
    <property type="molecule type" value="Genomic_DNA"/>
</dbReference>
<keyword evidence="2" id="KW-0808">Transferase</keyword>
<dbReference type="Gene3D" id="3.40.50.150">
    <property type="entry name" value="Vaccinia Virus protein VP39"/>
    <property type="match status" value="1"/>
</dbReference>
<accession>A0A9P9E831</accession>